<evidence type="ECO:0000256" key="1">
    <source>
        <dbReference type="SAM" id="Phobius"/>
    </source>
</evidence>
<protein>
    <submittedName>
        <fullName evidence="2">Uncharacterized protein</fullName>
    </submittedName>
</protein>
<evidence type="ECO:0000313" key="2">
    <source>
        <dbReference type="EMBL" id="QEC76434.1"/>
    </source>
</evidence>
<keyword evidence="1" id="KW-0472">Membrane</keyword>
<gene>
    <name evidence="2" type="ORF">FSB76_10920</name>
</gene>
<dbReference type="KEGG" id="mgk:FSB76_10920"/>
<sequence length="63" mass="7039">MTINDVSLLGKKVLVGIIVTLIPFIIIFGGLWLTRKLLERSSKTKIAFTTYPKVTDYETGTSH</sequence>
<proteinExistence type="predicted"/>
<feature type="transmembrane region" description="Helical" evidence="1">
    <location>
        <begin position="13"/>
        <end position="33"/>
    </location>
</feature>
<organism evidence="2 3">
    <name type="scientific">Mucilaginibacter ginsenosidivorax</name>
    <dbReference type="NCBI Taxonomy" id="862126"/>
    <lineage>
        <taxon>Bacteria</taxon>
        <taxon>Pseudomonadati</taxon>
        <taxon>Bacteroidota</taxon>
        <taxon>Sphingobacteriia</taxon>
        <taxon>Sphingobacteriales</taxon>
        <taxon>Sphingobacteriaceae</taxon>
        <taxon>Mucilaginibacter</taxon>
    </lineage>
</organism>
<keyword evidence="1" id="KW-1133">Transmembrane helix</keyword>
<evidence type="ECO:0000313" key="3">
    <source>
        <dbReference type="Proteomes" id="UP000321362"/>
    </source>
</evidence>
<dbReference type="Proteomes" id="UP000321362">
    <property type="component" value="Chromosome"/>
</dbReference>
<dbReference type="EMBL" id="CP042437">
    <property type="protein sequence ID" value="QEC76434.1"/>
    <property type="molecule type" value="Genomic_DNA"/>
</dbReference>
<reference evidence="2 3" key="1">
    <citation type="journal article" date="2013" name="J. Microbiol.">
        <title>Mucilaginibacter ginsenosidivorax sp. nov., with ginsenoside converting activity isolated from sediment.</title>
        <authorList>
            <person name="Kim J.K."/>
            <person name="Choi T.E."/>
            <person name="Liu Q.M."/>
            <person name="Park H.Y."/>
            <person name="Yi T.H."/>
            <person name="Yoon M.H."/>
            <person name="Kim S.C."/>
            <person name="Im W.T."/>
        </authorList>
    </citation>
    <scope>NUCLEOTIDE SEQUENCE [LARGE SCALE GENOMIC DNA]</scope>
    <source>
        <strain evidence="2 3">KHI28</strain>
    </source>
</reference>
<accession>A0A5B8VYE8</accession>
<name>A0A5B8VYE8_9SPHI</name>
<keyword evidence="1" id="KW-0812">Transmembrane</keyword>
<dbReference type="RefSeq" id="WP_147053608.1">
    <property type="nucleotide sequence ID" value="NZ_CP042437.1"/>
</dbReference>
<dbReference type="AlphaFoldDB" id="A0A5B8VYE8"/>
<dbReference type="OrthoDB" id="800048at2"/>
<keyword evidence="3" id="KW-1185">Reference proteome</keyword>